<keyword evidence="3" id="KW-1185">Reference proteome</keyword>
<dbReference type="Proteomes" id="UP001054252">
    <property type="component" value="Unassembled WGS sequence"/>
</dbReference>
<keyword evidence="1" id="KW-0175">Coiled coil</keyword>
<dbReference type="AlphaFoldDB" id="A0AAV5IV65"/>
<dbReference type="EMBL" id="BPVZ01000020">
    <property type="protein sequence ID" value="GKV03784.1"/>
    <property type="molecule type" value="Genomic_DNA"/>
</dbReference>
<evidence type="ECO:0000256" key="1">
    <source>
        <dbReference type="SAM" id="Coils"/>
    </source>
</evidence>
<reference evidence="2 3" key="1">
    <citation type="journal article" date="2021" name="Commun. Biol.">
        <title>The genome of Shorea leprosula (Dipterocarpaceae) highlights the ecological relevance of drought in aseasonal tropical rainforests.</title>
        <authorList>
            <person name="Ng K.K.S."/>
            <person name="Kobayashi M.J."/>
            <person name="Fawcett J.A."/>
            <person name="Hatakeyama M."/>
            <person name="Paape T."/>
            <person name="Ng C.H."/>
            <person name="Ang C.C."/>
            <person name="Tnah L.H."/>
            <person name="Lee C.T."/>
            <person name="Nishiyama T."/>
            <person name="Sese J."/>
            <person name="O'Brien M.J."/>
            <person name="Copetti D."/>
            <person name="Mohd Noor M.I."/>
            <person name="Ong R.C."/>
            <person name="Putra M."/>
            <person name="Sireger I.Z."/>
            <person name="Indrioko S."/>
            <person name="Kosugi Y."/>
            <person name="Izuno A."/>
            <person name="Isagi Y."/>
            <person name="Lee S.L."/>
            <person name="Shimizu K.K."/>
        </authorList>
    </citation>
    <scope>NUCLEOTIDE SEQUENCE [LARGE SCALE GENOMIC DNA]</scope>
    <source>
        <strain evidence="2">214</strain>
    </source>
</reference>
<comment type="caution">
    <text evidence="2">The sequence shown here is derived from an EMBL/GenBank/DDBJ whole genome shotgun (WGS) entry which is preliminary data.</text>
</comment>
<gene>
    <name evidence="2" type="ORF">SLEP1_g16030</name>
</gene>
<evidence type="ECO:0000313" key="3">
    <source>
        <dbReference type="Proteomes" id="UP001054252"/>
    </source>
</evidence>
<evidence type="ECO:0000313" key="2">
    <source>
        <dbReference type="EMBL" id="GKV03784.1"/>
    </source>
</evidence>
<feature type="coiled-coil region" evidence="1">
    <location>
        <begin position="27"/>
        <end position="54"/>
    </location>
</feature>
<accession>A0AAV5IV65</accession>
<name>A0AAV5IV65_9ROSI</name>
<protein>
    <submittedName>
        <fullName evidence="2">Uncharacterized protein</fullName>
    </submittedName>
</protein>
<organism evidence="2 3">
    <name type="scientific">Rubroshorea leprosula</name>
    <dbReference type="NCBI Taxonomy" id="152421"/>
    <lineage>
        <taxon>Eukaryota</taxon>
        <taxon>Viridiplantae</taxon>
        <taxon>Streptophyta</taxon>
        <taxon>Embryophyta</taxon>
        <taxon>Tracheophyta</taxon>
        <taxon>Spermatophyta</taxon>
        <taxon>Magnoliopsida</taxon>
        <taxon>eudicotyledons</taxon>
        <taxon>Gunneridae</taxon>
        <taxon>Pentapetalae</taxon>
        <taxon>rosids</taxon>
        <taxon>malvids</taxon>
        <taxon>Malvales</taxon>
        <taxon>Dipterocarpaceae</taxon>
        <taxon>Rubroshorea</taxon>
    </lineage>
</organism>
<proteinExistence type="predicted"/>
<sequence>MASPELTHRGHRRKTGTLKRRLKFVLYAKQNKTLKRMRAKVAGMRREMNRVRMETADNVAAMEEMRMELDYQFDVMLLVSVVDSLSSIILQL</sequence>